<keyword evidence="7 9" id="KW-0648">Protein biosynthesis</keyword>
<dbReference type="SUPFAM" id="SSF50249">
    <property type="entry name" value="Nucleic acid-binding proteins"/>
    <property type="match status" value="1"/>
</dbReference>
<dbReference type="Proteomes" id="UP000320078">
    <property type="component" value="Unassembled WGS sequence"/>
</dbReference>
<feature type="domain" description="Aminoacyl-transfer RNA synthetases class-II family profile" evidence="10">
    <location>
        <begin position="140"/>
        <end position="461"/>
    </location>
</feature>
<protein>
    <recommendedName>
        <fullName evidence="9">Asparagine--tRNA ligase</fullName>
        <ecNumber evidence="9">6.1.1.22</ecNumber>
    </recommendedName>
    <alternativeName>
        <fullName evidence="9">Asparaginyl-tRNA synthetase</fullName>
        <shortName evidence="9">AsnRS</shortName>
    </alternativeName>
</protein>
<dbReference type="GO" id="GO:0005524">
    <property type="term" value="F:ATP binding"/>
    <property type="evidence" value="ECO:0007669"/>
    <property type="project" value="UniProtKB-UniRule"/>
</dbReference>
<gene>
    <name evidence="9 11" type="primary">asnS</name>
    <name evidence="11" type="ORF">MDPP_0070</name>
</gene>
<dbReference type="OrthoDB" id="9801152at2"/>
<dbReference type="PANTHER" id="PTHR22594">
    <property type="entry name" value="ASPARTYL/LYSYL-TRNA SYNTHETASE"/>
    <property type="match status" value="1"/>
</dbReference>
<dbReference type="CDD" id="cd00776">
    <property type="entry name" value="AsxRS_core"/>
    <property type="match status" value="1"/>
</dbReference>
<evidence type="ECO:0000313" key="11">
    <source>
        <dbReference type="EMBL" id="TVY12454.1"/>
    </source>
</evidence>
<keyword evidence="6 9" id="KW-0067">ATP-binding</keyword>
<dbReference type="InterPro" id="IPR045864">
    <property type="entry name" value="aa-tRNA-synth_II/BPL/LPL"/>
</dbReference>
<comment type="catalytic activity">
    <reaction evidence="9">
        <text>tRNA(Asn) + L-asparagine + ATP = L-asparaginyl-tRNA(Asn) + AMP + diphosphate + H(+)</text>
        <dbReference type="Rhea" id="RHEA:11180"/>
        <dbReference type="Rhea" id="RHEA-COMP:9659"/>
        <dbReference type="Rhea" id="RHEA-COMP:9674"/>
        <dbReference type="ChEBI" id="CHEBI:15378"/>
        <dbReference type="ChEBI" id="CHEBI:30616"/>
        <dbReference type="ChEBI" id="CHEBI:33019"/>
        <dbReference type="ChEBI" id="CHEBI:58048"/>
        <dbReference type="ChEBI" id="CHEBI:78442"/>
        <dbReference type="ChEBI" id="CHEBI:78515"/>
        <dbReference type="ChEBI" id="CHEBI:456215"/>
        <dbReference type="EC" id="6.1.1.22"/>
    </reaction>
</comment>
<dbReference type="Gene3D" id="2.40.50.140">
    <property type="entry name" value="Nucleic acid-binding proteins"/>
    <property type="match status" value="1"/>
</dbReference>
<keyword evidence="4 9" id="KW-0436">Ligase</keyword>
<name>A0A559KJZ4_9MOLU</name>
<dbReference type="EC" id="6.1.1.22" evidence="9"/>
<dbReference type="FunFam" id="3.30.930.10:FF:000016">
    <property type="entry name" value="Asparagine--tRNA ligase"/>
    <property type="match status" value="1"/>
</dbReference>
<dbReference type="InterPro" id="IPR004365">
    <property type="entry name" value="NA-bd_OB_tRNA"/>
</dbReference>
<evidence type="ECO:0000256" key="9">
    <source>
        <dbReference type="HAMAP-Rule" id="MF_00534"/>
    </source>
</evidence>
<dbReference type="PRINTS" id="PR01042">
    <property type="entry name" value="TRNASYNTHASP"/>
</dbReference>
<dbReference type="InterPro" id="IPR002312">
    <property type="entry name" value="Asp/Asn-tRNA-synth_IIb"/>
</dbReference>
<evidence type="ECO:0000313" key="12">
    <source>
        <dbReference type="Proteomes" id="UP000320078"/>
    </source>
</evidence>
<evidence type="ECO:0000256" key="1">
    <source>
        <dbReference type="ARBA" id="ARBA00008226"/>
    </source>
</evidence>
<dbReference type="InterPro" id="IPR004364">
    <property type="entry name" value="Aa-tRNA-synt_II"/>
</dbReference>
<evidence type="ECO:0000259" key="10">
    <source>
        <dbReference type="PROSITE" id="PS50862"/>
    </source>
</evidence>
<dbReference type="GO" id="GO:0003676">
    <property type="term" value="F:nucleic acid binding"/>
    <property type="evidence" value="ECO:0007669"/>
    <property type="project" value="InterPro"/>
</dbReference>
<evidence type="ECO:0000256" key="6">
    <source>
        <dbReference type="ARBA" id="ARBA00022840"/>
    </source>
</evidence>
<dbReference type="Pfam" id="PF00152">
    <property type="entry name" value="tRNA-synt_2"/>
    <property type="match status" value="1"/>
</dbReference>
<dbReference type="Pfam" id="PF01336">
    <property type="entry name" value="tRNA_anti-codon"/>
    <property type="match status" value="1"/>
</dbReference>
<keyword evidence="5 9" id="KW-0547">Nucleotide-binding</keyword>
<dbReference type="Gene3D" id="3.30.930.10">
    <property type="entry name" value="Bira Bifunctional Protein, Domain 2"/>
    <property type="match status" value="1"/>
</dbReference>
<dbReference type="NCBIfam" id="NF003037">
    <property type="entry name" value="PRK03932.1"/>
    <property type="match status" value="1"/>
</dbReference>
<evidence type="ECO:0000256" key="2">
    <source>
        <dbReference type="ARBA" id="ARBA00011738"/>
    </source>
</evidence>
<dbReference type="PROSITE" id="PS50862">
    <property type="entry name" value="AA_TRNA_LIGASE_II"/>
    <property type="match status" value="1"/>
</dbReference>
<dbReference type="PANTHER" id="PTHR22594:SF34">
    <property type="entry name" value="ASPARAGINE--TRNA LIGASE, MITOCHONDRIAL-RELATED"/>
    <property type="match status" value="1"/>
</dbReference>
<dbReference type="AlphaFoldDB" id="A0A559KJZ4"/>
<dbReference type="CDD" id="cd04318">
    <property type="entry name" value="EcAsnRS_like_N"/>
    <property type="match status" value="1"/>
</dbReference>
<dbReference type="EMBL" id="VIAE01000001">
    <property type="protein sequence ID" value="TVY12454.1"/>
    <property type="molecule type" value="Genomic_DNA"/>
</dbReference>
<comment type="caution">
    <text evidence="11">The sequence shown here is derived from an EMBL/GenBank/DDBJ whole genome shotgun (WGS) entry which is preliminary data.</text>
</comment>
<sequence>MFKRVKSIKELYDKYVIYLNQSILIEGWLKNRRCQKKMVFLDLNDGTSLDDLQIVYRIDDFNNIVNEIKNNLQIGISLQIKGYLVKSKTEEQKIEILAKEIIILGKNYSDYPIQTKKHSKAFLRQNAHLRLRTKLFGAIFRIRSTVYYAVNDFFRKEAFFNIATPIITTSDGEGAGELFKVTSFDLEKIPFDQNKKVDYKKDFFGQKTFLTVTGQLEAEAFATSLRKVYTFGPVFRAENSNTPRHISEFWMIEVEEAFCDLQKIINLAQKLLQQIIKYCLKNNIEDFLFLEKNGEFNLISRLEKIAFLEKIKQIDYKEAIKILINNQDLFENKPFFGSDLFNEHEKFLTEIYFQEPIFIINWPRNIKAFYMKDNSDHQTVAAMDLLVPKVGELIGGSQREEKLEVLINKMKEFNIAYEELEWYLDLRRFGSCIHSGFGVGFERLLIFLTGLDNVKDVIAFPRTPGNAFF</sequence>
<dbReference type="InterPro" id="IPR012340">
    <property type="entry name" value="NA-bd_OB-fold"/>
</dbReference>
<dbReference type="NCBIfam" id="TIGR00457">
    <property type="entry name" value="asnS"/>
    <property type="match status" value="1"/>
</dbReference>
<evidence type="ECO:0000256" key="4">
    <source>
        <dbReference type="ARBA" id="ARBA00022598"/>
    </source>
</evidence>
<comment type="similarity">
    <text evidence="1 9">Belongs to the class-II aminoacyl-tRNA synthetase family.</text>
</comment>
<dbReference type="RefSeq" id="WP_144658222.1">
    <property type="nucleotide sequence ID" value="NZ_VIAE01000001.1"/>
</dbReference>
<dbReference type="SUPFAM" id="SSF55681">
    <property type="entry name" value="Class II aaRS and biotin synthetases"/>
    <property type="match status" value="1"/>
</dbReference>
<dbReference type="GO" id="GO:0004816">
    <property type="term" value="F:asparagine-tRNA ligase activity"/>
    <property type="evidence" value="ECO:0007669"/>
    <property type="project" value="UniProtKB-UniRule"/>
</dbReference>
<dbReference type="InterPro" id="IPR006195">
    <property type="entry name" value="aa-tRNA-synth_II"/>
</dbReference>
<evidence type="ECO:0000256" key="7">
    <source>
        <dbReference type="ARBA" id="ARBA00022917"/>
    </source>
</evidence>
<keyword evidence="12" id="KW-1185">Reference proteome</keyword>
<dbReference type="GO" id="GO:0005737">
    <property type="term" value="C:cytoplasm"/>
    <property type="evidence" value="ECO:0007669"/>
    <property type="project" value="UniProtKB-SubCell"/>
</dbReference>
<comment type="subunit">
    <text evidence="2 9">Homodimer.</text>
</comment>
<reference evidence="11 12" key="1">
    <citation type="submission" date="2019-06" db="EMBL/GenBank/DDBJ databases">
        <title>Draft Genome Sequence of Candidatus Phytoplasma pini-Related Strain MDPP: A Resource for Comparative Genomics of Gymnosperm-infecting Phytoplasmas.</title>
        <authorList>
            <person name="Cai W."/>
            <person name="Costanzo S."/>
            <person name="Shao J."/>
            <person name="Zhao Y."/>
            <person name="Davis R."/>
        </authorList>
    </citation>
    <scope>NUCLEOTIDE SEQUENCE [LARGE SCALE GENOMIC DNA]</scope>
    <source>
        <strain evidence="11 12">MDPP</strain>
    </source>
</reference>
<comment type="subcellular location">
    <subcellularLocation>
        <location evidence="9">Cytoplasm</location>
    </subcellularLocation>
</comment>
<organism evidence="11 12">
    <name type="scientific">Candidatus Phytoplasma pini</name>
    <dbReference type="NCBI Taxonomy" id="267362"/>
    <lineage>
        <taxon>Bacteria</taxon>
        <taxon>Bacillati</taxon>
        <taxon>Mycoplasmatota</taxon>
        <taxon>Mollicutes</taxon>
        <taxon>Acholeplasmatales</taxon>
        <taxon>Acholeplasmataceae</taxon>
        <taxon>Candidatus Phytoplasma</taxon>
    </lineage>
</organism>
<accession>A0A559KJZ4</accession>
<dbReference type="GO" id="GO:0006421">
    <property type="term" value="P:asparaginyl-tRNA aminoacylation"/>
    <property type="evidence" value="ECO:0007669"/>
    <property type="project" value="UniProtKB-UniRule"/>
</dbReference>
<evidence type="ECO:0000256" key="5">
    <source>
        <dbReference type="ARBA" id="ARBA00022741"/>
    </source>
</evidence>
<evidence type="ECO:0000256" key="8">
    <source>
        <dbReference type="ARBA" id="ARBA00023146"/>
    </source>
</evidence>
<evidence type="ECO:0000256" key="3">
    <source>
        <dbReference type="ARBA" id="ARBA00022490"/>
    </source>
</evidence>
<keyword evidence="3 9" id="KW-0963">Cytoplasm</keyword>
<dbReference type="InterPro" id="IPR004522">
    <property type="entry name" value="Asn-tRNA-ligase"/>
</dbReference>
<proteinExistence type="inferred from homology"/>
<keyword evidence="8 9" id="KW-0030">Aminoacyl-tRNA synthetase</keyword>
<dbReference type="HAMAP" id="MF_00534">
    <property type="entry name" value="Asn_tRNA_synth"/>
    <property type="match status" value="1"/>
</dbReference>